<evidence type="ECO:0000313" key="5">
    <source>
        <dbReference type="Proteomes" id="UP000015241"/>
    </source>
</evidence>
<dbReference type="PRINTS" id="PR00793">
    <property type="entry name" value="PROAMNOPTASE"/>
</dbReference>
<keyword evidence="5" id="KW-1185">Reference proteome</keyword>
<accession>S8FEZ4</accession>
<feature type="domain" description="AB hydrolase-1" evidence="3">
    <location>
        <begin position="39"/>
        <end position="251"/>
    </location>
</feature>
<dbReference type="Proteomes" id="UP000015241">
    <property type="component" value="Unassembled WGS sequence"/>
</dbReference>
<dbReference type="InParanoid" id="S8FEZ4"/>
<dbReference type="Pfam" id="PF00561">
    <property type="entry name" value="Abhydrolase_1"/>
    <property type="match status" value="1"/>
</dbReference>
<organism evidence="4 5">
    <name type="scientific">Fomitopsis schrenkii</name>
    <name type="common">Brown rot fungus</name>
    <dbReference type="NCBI Taxonomy" id="2126942"/>
    <lineage>
        <taxon>Eukaryota</taxon>
        <taxon>Fungi</taxon>
        <taxon>Dikarya</taxon>
        <taxon>Basidiomycota</taxon>
        <taxon>Agaricomycotina</taxon>
        <taxon>Agaricomycetes</taxon>
        <taxon>Polyporales</taxon>
        <taxon>Fomitopsis</taxon>
    </lineage>
</organism>
<dbReference type="Gene3D" id="3.40.50.1820">
    <property type="entry name" value="alpha/beta hydrolase"/>
    <property type="match status" value="1"/>
</dbReference>
<reference evidence="4 5" key="1">
    <citation type="journal article" date="2012" name="Science">
        <title>The Paleozoic origin of enzymatic lignin decomposition reconstructed from 31 fungal genomes.</title>
        <authorList>
            <person name="Floudas D."/>
            <person name="Binder M."/>
            <person name="Riley R."/>
            <person name="Barry K."/>
            <person name="Blanchette R.A."/>
            <person name="Henrissat B."/>
            <person name="Martinez A.T."/>
            <person name="Otillar R."/>
            <person name="Spatafora J.W."/>
            <person name="Yadav J.S."/>
            <person name="Aerts A."/>
            <person name="Benoit I."/>
            <person name="Boyd A."/>
            <person name="Carlson A."/>
            <person name="Copeland A."/>
            <person name="Coutinho P.M."/>
            <person name="de Vries R.P."/>
            <person name="Ferreira P."/>
            <person name="Findley K."/>
            <person name="Foster B."/>
            <person name="Gaskell J."/>
            <person name="Glotzer D."/>
            <person name="Gorecki P."/>
            <person name="Heitman J."/>
            <person name="Hesse C."/>
            <person name="Hori C."/>
            <person name="Igarashi K."/>
            <person name="Jurgens J.A."/>
            <person name="Kallen N."/>
            <person name="Kersten P."/>
            <person name="Kohler A."/>
            <person name="Kuees U."/>
            <person name="Kumar T.K.A."/>
            <person name="Kuo A."/>
            <person name="LaButti K."/>
            <person name="Larrondo L.F."/>
            <person name="Lindquist E."/>
            <person name="Ling A."/>
            <person name="Lombard V."/>
            <person name="Lucas S."/>
            <person name="Lundell T."/>
            <person name="Martin R."/>
            <person name="McLaughlin D.J."/>
            <person name="Morgenstern I."/>
            <person name="Morin E."/>
            <person name="Murat C."/>
            <person name="Nagy L.G."/>
            <person name="Nolan M."/>
            <person name="Ohm R.A."/>
            <person name="Patyshakuliyeva A."/>
            <person name="Rokas A."/>
            <person name="Ruiz-Duenas F.J."/>
            <person name="Sabat G."/>
            <person name="Salamov A."/>
            <person name="Samejima M."/>
            <person name="Schmutz J."/>
            <person name="Slot J.C."/>
            <person name="St John F."/>
            <person name="Stenlid J."/>
            <person name="Sun H."/>
            <person name="Sun S."/>
            <person name="Syed K."/>
            <person name="Tsang A."/>
            <person name="Wiebenga A."/>
            <person name="Young D."/>
            <person name="Pisabarro A."/>
            <person name="Eastwood D.C."/>
            <person name="Martin F."/>
            <person name="Cullen D."/>
            <person name="Grigoriev I.V."/>
            <person name="Hibbett D.S."/>
        </authorList>
    </citation>
    <scope>NUCLEOTIDE SEQUENCE</scope>
    <source>
        <strain evidence="5">FP-58527</strain>
    </source>
</reference>
<dbReference type="InterPro" id="IPR005945">
    <property type="entry name" value="Pro_imino_pep"/>
</dbReference>
<dbReference type="PIRSF" id="PIRSF005539">
    <property type="entry name" value="Pept_S33_TRI_F1"/>
    <property type="match status" value="1"/>
</dbReference>
<dbReference type="GO" id="GO:0006508">
    <property type="term" value="P:proteolysis"/>
    <property type="evidence" value="ECO:0007669"/>
    <property type="project" value="InterPro"/>
</dbReference>
<gene>
    <name evidence="4" type="ORF">FOMPIDRAFT_1050136</name>
</gene>
<name>S8FEZ4_FOMSC</name>
<dbReference type="SUPFAM" id="SSF53474">
    <property type="entry name" value="alpha/beta-Hydrolases"/>
    <property type="match status" value="1"/>
</dbReference>
<proteinExistence type="inferred from homology"/>
<dbReference type="STRING" id="743788.S8FEZ4"/>
<sequence length="296" mass="33564">MANPSVPMVDGHAPFEYNGEVFQTYYKVFGDLKGRTRTPVVVLHGGPGLTHDYMLPVSDLAAVGIPVILYDQLGNGRSTHLGEKPSSFWTIDLFIDELVNVLDHFSIQDSFDLLGHSWGGILAGEFEVRRQPAGLKHIIFSNALASGKLYGQSEHELLQPFPEWVQEGVQLDMKDPKKFYAALKVFYAKHCCQVQPFPKEFTDSFEAVFNEEYGDGTVMSAPILRNWSIIDRLHLVRVPSYIVNGRDDISQDFVVAPLFYGIAKAKWVTHDRSSHMPFWEERERYNRLVAEFLALP</sequence>
<dbReference type="OrthoDB" id="190201at2759"/>
<dbReference type="InterPro" id="IPR029058">
    <property type="entry name" value="AB_hydrolase_fold"/>
</dbReference>
<comment type="similarity">
    <text evidence="1">Belongs to the peptidase S33 family.</text>
</comment>
<evidence type="ECO:0000256" key="2">
    <source>
        <dbReference type="ARBA" id="ARBA00022801"/>
    </source>
</evidence>
<dbReference type="eggNOG" id="ENOG502SK5R">
    <property type="taxonomic scope" value="Eukaryota"/>
</dbReference>
<dbReference type="InterPro" id="IPR050266">
    <property type="entry name" value="AB_hydrolase_sf"/>
</dbReference>
<dbReference type="HOGENOM" id="CLU_020336_15_1_1"/>
<dbReference type="AlphaFoldDB" id="S8FEZ4"/>
<dbReference type="InterPro" id="IPR000073">
    <property type="entry name" value="AB_hydrolase_1"/>
</dbReference>
<dbReference type="GO" id="GO:0008233">
    <property type="term" value="F:peptidase activity"/>
    <property type="evidence" value="ECO:0007669"/>
    <property type="project" value="InterPro"/>
</dbReference>
<dbReference type="PANTHER" id="PTHR43798">
    <property type="entry name" value="MONOACYLGLYCEROL LIPASE"/>
    <property type="match status" value="1"/>
</dbReference>
<dbReference type="PANTHER" id="PTHR43798:SF33">
    <property type="entry name" value="HYDROLASE, PUTATIVE (AFU_ORTHOLOGUE AFUA_2G14860)-RELATED"/>
    <property type="match status" value="1"/>
</dbReference>
<dbReference type="NCBIfam" id="TIGR01250">
    <property type="entry name" value="pro_imino_pep_2"/>
    <property type="match status" value="1"/>
</dbReference>
<evidence type="ECO:0000259" key="3">
    <source>
        <dbReference type="Pfam" id="PF00561"/>
    </source>
</evidence>
<dbReference type="EMBL" id="KE504152">
    <property type="protein sequence ID" value="EPT00051.1"/>
    <property type="molecule type" value="Genomic_DNA"/>
</dbReference>
<keyword evidence="2" id="KW-0378">Hydrolase</keyword>
<evidence type="ECO:0000256" key="1">
    <source>
        <dbReference type="ARBA" id="ARBA00010088"/>
    </source>
</evidence>
<evidence type="ECO:0000313" key="4">
    <source>
        <dbReference type="EMBL" id="EPT00051.1"/>
    </source>
</evidence>
<dbReference type="GO" id="GO:0016020">
    <property type="term" value="C:membrane"/>
    <property type="evidence" value="ECO:0007669"/>
    <property type="project" value="TreeGrafter"/>
</dbReference>
<protein>
    <recommendedName>
        <fullName evidence="3">AB hydrolase-1 domain-containing protein</fullName>
    </recommendedName>
</protein>
<dbReference type="InterPro" id="IPR002410">
    <property type="entry name" value="Peptidase_S33"/>
</dbReference>